<dbReference type="GO" id="GO:0071973">
    <property type="term" value="P:bacterial-type flagellum-dependent cell motility"/>
    <property type="evidence" value="ECO:0007669"/>
    <property type="project" value="InterPro"/>
</dbReference>
<keyword evidence="10" id="KW-0966">Cell projection</keyword>
<dbReference type="GO" id="GO:0009425">
    <property type="term" value="C:bacterial-type flagellum basal body"/>
    <property type="evidence" value="ECO:0007669"/>
    <property type="project" value="InterPro"/>
</dbReference>
<dbReference type="Gene3D" id="2.30.330.10">
    <property type="entry name" value="SpoA-like"/>
    <property type="match status" value="1"/>
</dbReference>
<dbReference type="PANTHER" id="PTHR43484">
    <property type="match status" value="1"/>
</dbReference>
<dbReference type="PANTHER" id="PTHR43484:SF1">
    <property type="entry name" value="FLAGELLAR MOTOR SWITCH PROTEIN FLIN"/>
    <property type="match status" value="1"/>
</dbReference>
<dbReference type="Pfam" id="PF01052">
    <property type="entry name" value="FliMN_C"/>
    <property type="match status" value="1"/>
</dbReference>
<feature type="compositionally biased region" description="Basic and acidic residues" evidence="8">
    <location>
        <begin position="31"/>
        <end position="48"/>
    </location>
</feature>
<keyword evidence="10" id="KW-0282">Flagellum</keyword>
<dbReference type="AlphaFoldDB" id="A0A5C6E4B0"/>
<dbReference type="InterPro" id="IPR001172">
    <property type="entry name" value="FliN_T3SS_HrcQb"/>
</dbReference>
<dbReference type="GO" id="GO:0003774">
    <property type="term" value="F:cytoskeletal motor activity"/>
    <property type="evidence" value="ECO:0007669"/>
    <property type="project" value="InterPro"/>
</dbReference>
<feature type="compositionally biased region" description="Acidic residues" evidence="8">
    <location>
        <begin position="1"/>
        <end position="11"/>
    </location>
</feature>
<keyword evidence="4" id="KW-1003">Cell membrane</keyword>
<dbReference type="InterPro" id="IPR001543">
    <property type="entry name" value="FliN-like_C"/>
</dbReference>
<evidence type="ECO:0000256" key="2">
    <source>
        <dbReference type="ARBA" id="ARBA00009226"/>
    </source>
</evidence>
<dbReference type="OrthoDB" id="9773459at2"/>
<dbReference type="InterPro" id="IPR051469">
    <property type="entry name" value="FliN/MopA/SpaO"/>
</dbReference>
<sequence length="163" mass="17703" precursor="true">MPDPNELDEKTDDAAAAVESDPKSKSIKSPKSKDQEEHLGMDDIEKLLAEASGSMDQNESATGGNNQSPEPYHLGNLDADDSVGERQSIEMLDEVELDLRIELGRTQMRLEEVLQLRGGSVVALDKLAGDPVDIIVNGKLIARGEVLVMNDNFCIRVTELVSA</sequence>
<keyword evidence="5" id="KW-0145">Chemotaxis</keyword>
<keyword evidence="7" id="KW-0472">Membrane</keyword>
<proteinExistence type="inferred from homology"/>
<accession>A0A5C6E4B0</accession>
<keyword evidence="6" id="KW-0283">Flagellar rotation</keyword>
<dbReference type="InterPro" id="IPR036429">
    <property type="entry name" value="SpoA-like_sf"/>
</dbReference>
<feature type="domain" description="Flagellar motor switch protein FliN-like C-terminal" evidence="9">
    <location>
        <begin position="91"/>
        <end position="161"/>
    </location>
</feature>
<keyword evidence="11" id="KW-1185">Reference proteome</keyword>
<evidence type="ECO:0000256" key="7">
    <source>
        <dbReference type="ARBA" id="ARBA00023136"/>
    </source>
</evidence>
<keyword evidence="10" id="KW-0969">Cilium</keyword>
<dbReference type="Proteomes" id="UP000315471">
    <property type="component" value="Unassembled WGS sequence"/>
</dbReference>
<gene>
    <name evidence="10" type="primary">fliN_1</name>
    <name evidence="10" type="ORF">Q31b_23630</name>
</gene>
<evidence type="ECO:0000256" key="4">
    <source>
        <dbReference type="ARBA" id="ARBA00022475"/>
    </source>
</evidence>
<dbReference type="RefSeq" id="WP_146599771.1">
    <property type="nucleotide sequence ID" value="NZ_SJPY01000003.1"/>
</dbReference>
<organism evidence="10 11">
    <name type="scientific">Novipirellula aureliae</name>
    <dbReference type="NCBI Taxonomy" id="2527966"/>
    <lineage>
        <taxon>Bacteria</taxon>
        <taxon>Pseudomonadati</taxon>
        <taxon>Planctomycetota</taxon>
        <taxon>Planctomycetia</taxon>
        <taxon>Pirellulales</taxon>
        <taxon>Pirellulaceae</taxon>
        <taxon>Novipirellula</taxon>
    </lineage>
</organism>
<comment type="similarity">
    <text evidence="2">Belongs to the FliN/MopA/SpaO family.</text>
</comment>
<evidence type="ECO:0000256" key="3">
    <source>
        <dbReference type="ARBA" id="ARBA00021897"/>
    </source>
</evidence>
<dbReference type="PRINTS" id="PR00956">
    <property type="entry name" value="FLGMOTORFLIN"/>
</dbReference>
<evidence type="ECO:0000259" key="9">
    <source>
        <dbReference type="Pfam" id="PF01052"/>
    </source>
</evidence>
<dbReference type="GO" id="GO:0006935">
    <property type="term" value="P:chemotaxis"/>
    <property type="evidence" value="ECO:0007669"/>
    <property type="project" value="UniProtKB-KW"/>
</dbReference>
<comment type="subcellular location">
    <subcellularLocation>
        <location evidence="1">Cell membrane</location>
        <topology evidence="1">Peripheral membrane protein</topology>
        <orientation evidence="1">Cytoplasmic side</orientation>
    </subcellularLocation>
</comment>
<feature type="region of interest" description="Disordered" evidence="8">
    <location>
        <begin position="1"/>
        <end position="82"/>
    </location>
</feature>
<evidence type="ECO:0000256" key="5">
    <source>
        <dbReference type="ARBA" id="ARBA00022500"/>
    </source>
</evidence>
<evidence type="ECO:0000256" key="1">
    <source>
        <dbReference type="ARBA" id="ARBA00004413"/>
    </source>
</evidence>
<dbReference type="GO" id="GO:0005886">
    <property type="term" value="C:plasma membrane"/>
    <property type="evidence" value="ECO:0007669"/>
    <property type="project" value="UniProtKB-SubCell"/>
</dbReference>
<reference evidence="10 11" key="1">
    <citation type="submission" date="2019-02" db="EMBL/GenBank/DDBJ databases">
        <title>Deep-cultivation of Planctomycetes and their phenomic and genomic characterization uncovers novel biology.</title>
        <authorList>
            <person name="Wiegand S."/>
            <person name="Jogler M."/>
            <person name="Boedeker C."/>
            <person name="Pinto D."/>
            <person name="Vollmers J."/>
            <person name="Rivas-Marin E."/>
            <person name="Kohn T."/>
            <person name="Peeters S.H."/>
            <person name="Heuer A."/>
            <person name="Rast P."/>
            <person name="Oberbeckmann S."/>
            <person name="Bunk B."/>
            <person name="Jeske O."/>
            <person name="Meyerdierks A."/>
            <person name="Storesund J.E."/>
            <person name="Kallscheuer N."/>
            <person name="Luecker S."/>
            <person name="Lage O.M."/>
            <person name="Pohl T."/>
            <person name="Merkel B.J."/>
            <person name="Hornburger P."/>
            <person name="Mueller R.-W."/>
            <person name="Bruemmer F."/>
            <person name="Labrenz M."/>
            <person name="Spormann A.M."/>
            <person name="Op Den Camp H."/>
            <person name="Overmann J."/>
            <person name="Amann R."/>
            <person name="Jetten M.S.M."/>
            <person name="Mascher T."/>
            <person name="Medema M.H."/>
            <person name="Devos D.P."/>
            <person name="Kaster A.-K."/>
            <person name="Ovreas L."/>
            <person name="Rohde M."/>
            <person name="Galperin M.Y."/>
            <person name="Jogler C."/>
        </authorList>
    </citation>
    <scope>NUCLEOTIDE SEQUENCE [LARGE SCALE GENOMIC DNA]</scope>
    <source>
        <strain evidence="10 11">Q31b</strain>
    </source>
</reference>
<evidence type="ECO:0000313" key="10">
    <source>
        <dbReference type="EMBL" id="TWU43324.1"/>
    </source>
</evidence>
<evidence type="ECO:0000256" key="8">
    <source>
        <dbReference type="SAM" id="MobiDB-lite"/>
    </source>
</evidence>
<name>A0A5C6E4B0_9BACT</name>
<dbReference type="NCBIfam" id="TIGR02480">
    <property type="entry name" value="fliN"/>
    <property type="match status" value="1"/>
</dbReference>
<dbReference type="InterPro" id="IPR012826">
    <property type="entry name" value="FliN"/>
</dbReference>
<dbReference type="EMBL" id="SJPY01000003">
    <property type="protein sequence ID" value="TWU43324.1"/>
    <property type="molecule type" value="Genomic_DNA"/>
</dbReference>
<feature type="compositionally biased region" description="Polar residues" evidence="8">
    <location>
        <begin position="54"/>
        <end position="69"/>
    </location>
</feature>
<comment type="caution">
    <text evidence="10">The sequence shown here is derived from an EMBL/GenBank/DDBJ whole genome shotgun (WGS) entry which is preliminary data.</text>
</comment>
<dbReference type="SUPFAM" id="SSF101801">
    <property type="entry name" value="Surface presentation of antigens (SPOA)"/>
    <property type="match status" value="1"/>
</dbReference>
<evidence type="ECO:0000256" key="6">
    <source>
        <dbReference type="ARBA" id="ARBA00022779"/>
    </source>
</evidence>
<evidence type="ECO:0000313" key="11">
    <source>
        <dbReference type="Proteomes" id="UP000315471"/>
    </source>
</evidence>
<protein>
    <recommendedName>
        <fullName evidence="3">Flagellar motor switch protein FliN</fullName>
    </recommendedName>
</protein>